<keyword evidence="20" id="KW-1185">Reference proteome</keyword>
<dbReference type="GO" id="GO:0006508">
    <property type="term" value="P:proteolysis"/>
    <property type="evidence" value="ECO:0007669"/>
    <property type="project" value="UniProtKB-KW"/>
</dbReference>
<evidence type="ECO:0000259" key="18">
    <source>
        <dbReference type="PROSITE" id="PS51371"/>
    </source>
</evidence>
<dbReference type="SUPFAM" id="SSF54631">
    <property type="entry name" value="CBS-domain pair"/>
    <property type="match status" value="1"/>
</dbReference>
<evidence type="ECO:0000256" key="5">
    <source>
        <dbReference type="ARBA" id="ARBA00022692"/>
    </source>
</evidence>
<feature type="transmembrane region" description="Helical" evidence="14">
    <location>
        <begin position="102"/>
        <end position="124"/>
    </location>
</feature>
<dbReference type="InterPro" id="IPR016483">
    <property type="entry name" value="UCP006404_Pept_M50_CBS"/>
</dbReference>
<evidence type="ECO:0000256" key="15">
    <source>
        <dbReference type="PIRSR" id="PIRSR006404-1"/>
    </source>
</evidence>
<dbReference type="RefSeq" id="WP_222578683.1">
    <property type="nucleotide sequence ID" value="NZ_JAHVHU010000004.1"/>
</dbReference>
<feature type="transmembrane region" description="Helical" evidence="14">
    <location>
        <begin position="144"/>
        <end position="165"/>
    </location>
</feature>
<organism evidence="19 20">
    <name type="scientific">Membranihabitans marinus</name>
    <dbReference type="NCBI Taxonomy" id="1227546"/>
    <lineage>
        <taxon>Bacteria</taxon>
        <taxon>Pseudomonadati</taxon>
        <taxon>Bacteroidota</taxon>
        <taxon>Saprospiria</taxon>
        <taxon>Saprospirales</taxon>
        <taxon>Saprospiraceae</taxon>
        <taxon>Membranihabitans</taxon>
    </lineage>
</organism>
<dbReference type="CDD" id="cd06164">
    <property type="entry name" value="S2P-M50_SpoIVFB_CBS"/>
    <property type="match status" value="1"/>
</dbReference>
<dbReference type="GO" id="GO:0005886">
    <property type="term" value="C:plasma membrane"/>
    <property type="evidence" value="ECO:0007669"/>
    <property type="project" value="UniProtKB-SubCell"/>
</dbReference>
<reference evidence="19" key="1">
    <citation type="submission" date="2021-06" db="EMBL/GenBank/DDBJ databases">
        <title>44 bacteria genomes isolated from Dapeng, Shenzhen.</title>
        <authorList>
            <person name="Zheng W."/>
            <person name="Yu S."/>
            <person name="Huang Y."/>
        </authorList>
    </citation>
    <scope>NUCLEOTIDE SEQUENCE</scope>
    <source>
        <strain evidence="19">DP5N28-2</strain>
    </source>
</reference>
<keyword evidence="6 14" id="KW-0479">Metal-binding</keyword>
<evidence type="ECO:0000313" key="19">
    <source>
        <dbReference type="EMBL" id="MBY5957160.1"/>
    </source>
</evidence>
<feature type="transmembrane region" description="Helical" evidence="14">
    <location>
        <begin position="12"/>
        <end position="32"/>
    </location>
</feature>
<evidence type="ECO:0000256" key="10">
    <source>
        <dbReference type="ARBA" id="ARBA00022989"/>
    </source>
</evidence>
<feature type="transmembrane region" description="Helical" evidence="14">
    <location>
        <begin position="38"/>
        <end position="61"/>
    </location>
</feature>
<dbReference type="PIRSF" id="PIRSF006404">
    <property type="entry name" value="UCP006404_Pept_M50_CBS"/>
    <property type="match status" value="1"/>
</dbReference>
<keyword evidence="5 14" id="KW-0812">Transmembrane</keyword>
<comment type="similarity">
    <text evidence="2 14">Belongs to the peptidase M50B family.</text>
</comment>
<evidence type="ECO:0000256" key="16">
    <source>
        <dbReference type="PIRSR" id="PIRSR006404-2"/>
    </source>
</evidence>
<keyword evidence="3 14" id="KW-1003">Cell membrane</keyword>
<feature type="active site" evidence="15">
    <location>
        <position position="62"/>
    </location>
</feature>
<feature type="transmembrane region" description="Helical" evidence="14">
    <location>
        <begin position="210"/>
        <end position="228"/>
    </location>
</feature>
<feature type="binding site" evidence="16">
    <location>
        <position position="61"/>
    </location>
    <ligand>
        <name>Zn(2+)</name>
        <dbReference type="ChEBI" id="CHEBI:29105"/>
        <note>catalytic</note>
    </ligand>
</feature>
<keyword evidence="11 14" id="KW-0482">Metalloprotease</keyword>
<evidence type="ECO:0000256" key="11">
    <source>
        <dbReference type="ARBA" id="ARBA00023049"/>
    </source>
</evidence>
<name>A0A953HRP3_9BACT</name>
<dbReference type="InterPro" id="IPR000644">
    <property type="entry name" value="CBS_dom"/>
</dbReference>
<evidence type="ECO:0000256" key="12">
    <source>
        <dbReference type="ARBA" id="ARBA00023122"/>
    </source>
</evidence>
<dbReference type="GO" id="GO:0008237">
    <property type="term" value="F:metallopeptidase activity"/>
    <property type="evidence" value="ECO:0007669"/>
    <property type="project" value="UniProtKB-UniRule"/>
</dbReference>
<evidence type="ECO:0000256" key="3">
    <source>
        <dbReference type="ARBA" id="ARBA00022475"/>
    </source>
</evidence>
<proteinExistence type="inferred from homology"/>
<dbReference type="EMBL" id="JAHVHU010000004">
    <property type="protein sequence ID" value="MBY5957160.1"/>
    <property type="molecule type" value="Genomic_DNA"/>
</dbReference>
<dbReference type="InterPro" id="IPR008915">
    <property type="entry name" value="Peptidase_M50"/>
</dbReference>
<feature type="binding site" evidence="16">
    <location>
        <position position="168"/>
    </location>
    <ligand>
        <name>Zn(2+)</name>
        <dbReference type="ChEBI" id="CHEBI:29105"/>
        <note>catalytic</note>
    </ligand>
</feature>
<evidence type="ECO:0000256" key="14">
    <source>
        <dbReference type="PIRNR" id="PIRNR006404"/>
    </source>
</evidence>
<comment type="caution">
    <text evidence="19">The sequence shown here is derived from an EMBL/GenBank/DDBJ whole genome shotgun (WGS) entry which is preliminary data.</text>
</comment>
<dbReference type="Gene3D" id="3.10.580.10">
    <property type="entry name" value="CBS-domain"/>
    <property type="match status" value="1"/>
</dbReference>
<evidence type="ECO:0000256" key="8">
    <source>
        <dbReference type="ARBA" id="ARBA00022801"/>
    </source>
</evidence>
<keyword evidence="7" id="KW-0677">Repeat</keyword>
<evidence type="ECO:0000313" key="20">
    <source>
        <dbReference type="Proteomes" id="UP000753961"/>
    </source>
</evidence>
<evidence type="ECO:0000256" key="9">
    <source>
        <dbReference type="ARBA" id="ARBA00022833"/>
    </source>
</evidence>
<evidence type="ECO:0000256" key="6">
    <source>
        <dbReference type="ARBA" id="ARBA00022723"/>
    </source>
</evidence>
<dbReference type="InterPro" id="IPR046342">
    <property type="entry name" value="CBS_dom_sf"/>
</dbReference>
<feature type="domain" description="CBS" evidence="18">
    <location>
        <begin position="309"/>
        <end position="362"/>
    </location>
</feature>
<evidence type="ECO:0000256" key="2">
    <source>
        <dbReference type="ARBA" id="ARBA00007931"/>
    </source>
</evidence>
<comment type="subcellular location">
    <subcellularLocation>
        <location evidence="1 14">Cell membrane</location>
        <topology evidence="1 14">Multi-pass membrane protein</topology>
    </subcellularLocation>
</comment>
<gene>
    <name evidence="19" type="ORF">KUV50_03365</name>
</gene>
<sequence length="362" mass="41075">MFKGGSLYLGTLLKIPVKVHWSFALLLFYVVYTGQQLGMSTFAIINFFYFTLLIFACVVLHEFGHALTARKYGIGTQDILITPIGGLARLDRLPENPWHEMIVAIAGPLVNIGIALLIGGYLYFSGTGFEVIGEESIVFEYFSNFPVLLLYLNVILVLFNLIPAFPMDGGRILRALISVFKGRKKGTQIASWIGRILAVGFLIFGLYENHLGLIFIGIFVYFAARAEYRTVAAEERYRHGKVSDVLNHNFMVFSKNDLMQDIFHQWEGSEENAILIADDENNIIGVIPEEDVFHAKEQGDVFTPVYRYMSNEFESVTMELPVRHLFYLFNNKSVQMLPVSRDGRILGVVRRQDLANFLTLRT</sequence>
<evidence type="ECO:0000256" key="13">
    <source>
        <dbReference type="ARBA" id="ARBA00023136"/>
    </source>
</evidence>
<dbReference type="GO" id="GO:0046872">
    <property type="term" value="F:metal ion binding"/>
    <property type="evidence" value="ECO:0007669"/>
    <property type="project" value="UniProtKB-UniRule"/>
</dbReference>
<comment type="cofactor">
    <cofactor evidence="14 16">
        <name>Zn(2+)</name>
        <dbReference type="ChEBI" id="CHEBI:29105"/>
    </cofactor>
    <text evidence="14 16">Binds 1 zinc ion per subunit.</text>
</comment>
<dbReference type="AlphaFoldDB" id="A0A953HRP3"/>
<dbReference type="PANTHER" id="PTHR39188:SF3">
    <property type="entry name" value="STAGE IV SPORULATION PROTEIN FB"/>
    <property type="match status" value="1"/>
</dbReference>
<dbReference type="Pfam" id="PF02163">
    <property type="entry name" value="Peptidase_M50"/>
    <property type="match status" value="1"/>
</dbReference>
<keyword evidence="9 14" id="KW-0862">Zinc</keyword>
<accession>A0A953HRP3</accession>
<dbReference type="CDD" id="cd02205">
    <property type="entry name" value="CBS_pair_SF"/>
    <property type="match status" value="1"/>
</dbReference>
<dbReference type="PANTHER" id="PTHR39188">
    <property type="entry name" value="MEMBRANE-ASSOCIATED ZINC METALLOPROTEASE M50B"/>
    <property type="match status" value="1"/>
</dbReference>
<keyword evidence="13 14" id="KW-0472">Membrane</keyword>
<evidence type="ECO:0000256" key="17">
    <source>
        <dbReference type="PROSITE-ProRule" id="PRU00703"/>
    </source>
</evidence>
<evidence type="ECO:0000256" key="1">
    <source>
        <dbReference type="ARBA" id="ARBA00004651"/>
    </source>
</evidence>
<keyword evidence="10 14" id="KW-1133">Transmembrane helix</keyword>
<keyword evidence="12 17" id="KW-0129">CBS domain</keyword>
<keyword evidence="4 14" id="KW-0645">Protease</keyword>
<protein>
    <recommendedName>
        <fullName evidence="14">Zinc metalloprotease</fullName>
    </recommendedName>
</protein>
<evidence type="ECO:0000256" key="7">
    <source>
        <dbReference type="ARBA" id="ARBA00022737"/>
    </source>
</evidence>
<evidence type="ECO:0000256" key="4">
    <source>
        <dbReference type="ARBA" id="ARBA00022670"/>
    </source>
</evidence>
<dbReference type="PROSITE" id="PS51371">
    <property type="entry name" value="CBS"/>
    <property type="match status" value="1"/>
</dbReference>
<feature type="binding site" evidence="16">
    <location>
        <position position="65"/>
    </location>
    <ligand>
        <name>Zn(2+)</name>
        <dbReference type="ChEBI" id="CHEBI:29105"/>
        <note>catalytic</note>
    </ligand>
</feature>
<dbReference type="Proteomes" id="UP000753961">
    <property type="component" value="Unassembled WGS sequence"/>
</dbReference>
<dbReference type="Pfam" id="PF00571">
    <property type="entry name" value="CBS"/>
    <property type="match status" value="2"/>
</dbReference>
<keyword evidence="8 14" id="KW-0378">Hydrolase</keyword>